<proteinExistence type="inferred from homology"/>
<evidence type="ECO:0000259" key="3">
    <source>
        <dbReference type="PROSITE" id="PS50404"/>
    </source>
</evidence>
<dbReference type="SUPFAM" id="SSF52833">
    <property type="entry name" value="Thioredoxin-like"/>
    <property type="match status" value="1"/>
</dbReference>
<gene>
    <name evidence="5" type="ORF">EM595_p0467</name>
</gene>
<name>A0A0U5LBT3_9GAMM</name>
<organism evidence="5 6">
    <name type="scientific">Duffyella gerundensis</name>
    <dbReference type="NCBI Taxonomy" id="1619313"/>
    <lineage>
        <taxon>Bacteria</taxon>
        <taxon>Pseudomonadati</taxon>
        <taxon>Pseudomonadota</taxon>
        <taxon>Gammaproteobacteria</taxon>
        <taxon>Enterobacterales</taxon>
        <taxon>Erwiniaceae</taxon>
        <taxon>Duffyella</taxon>
    </lineage>
</organism>
<protein>
    <submittedName>
        <fullName evidence="5">Glutathione S-transferase</fullName>
    </submittedName>
</protein>
<dbReference type="InterPro" id="IPR036249">
    <property type="entry name" value="Thioredoxin-like_sf"/>
</dbReference>
<dbReference type="KEGG" id="ege:EM595_p0467"/>
<dbReference type="Gene3D" id="3.40.30.10">
    <property type="entry name" value="Glutaredoxin"/>
    <property type="match status" value="1"/>
</dbReference>
<keyword evidence="6" id="KW-1185">Reference proteome</keyword>
<dbReference type="InterPro" id="IPR040079">
    <property type="entry name" value="Glutathione_S-Trfase"/>
</dbReference>
<evidence type="ECO:0000256" key="1">
    <source>
        <dbReference type="ARBA" id="ARBA00007409"/>
    </source>
</evidence>
<accession>A0A0U5LBT3</accession>
<reference evidence="6" key="1">
    <citation type="submission" date="2015-11" db="EMBL/GenBank/DDBJ databases">
        <authorList>
            <person name="Blom J."/>
        </authorList>
    </citation>
    <scope>NUCLEOTIDE SEQUENCE [LARGE SCALE GENOMIC DNA]</scope>
    <source>
        <plasmid evidence="6">pEM01</plasmid>
    </source>
</reference>
<evidence type="ECO:0000313" key="5">
    <source>
        <dbReference type="EMBL" id="CUU26163.1"/>
    </source>
</evidence>
<comment type="similarity">
    <text evidence="1">Belongs to the GST superfamily.</text>
</comment>
<feature type="domain" description="GST C-terminal" evidence="4">
    <location>
        <begin position="87"/>
        <end position="213"/>
    </location>
</feature>
<geneLocation type="plasmid" evidence="6">
    <name>pEM01</name>
</geneLocation>
<evidence type="ECO:0000313" key="6">
    <source>
        <dbReference type="Proteomes" id="UP000059419"/>
    </source>
</evidence>
<dbReference type="FunFam" id="3.40.30.10:FF:000039">
    <property type="entry name" value="Glutathione S-transferase domain"/>
    <property type="match status" value="1"/>
</dbReference>
<dbReference type="PATRIC" id="fig|1619313.3.peg.4096"/>
<dbReference type="SFLD" id="SFLDG01150">
    <property type="entry name" value="Main.1:_Beta-like"/>
    <property type="match status" value="1"/>
</dbReference>
<dbReference type="SUPFAM" id="SSF47616">
    <property type="entry name" value="GST C-terminal domain-like"/>
    <property type="match status" value="1"/>
</dbReference>
<dbReference type="AlphaFoldDB" id="A0A0U5LBT3"/>
<dbReference type="Pfam" id="PF13410">
    <property type="entry name" value="GST_C_2"/>
    <property type="match status" value="1"/>
</dbReference>
<dbReference type="PANTHER" id="PTHR44051">
    <property type="entry name" value="GLUTATHIONE S-TRANSFERASE-RELATED"/>
    <property type="match status" value="1"/>
</dbReference>
<dbReference type="OrthoDB" id="5958450at2"/>
<evidence type="ECO:0000259" key="4">
    <source>
        <dbReference type="PROSITE" id="PS50405"/>
    </source>
</evidence>
<sequence length="213" mass="24146">MLTLWGRKTSSNVQALMWCVAELDLDYQRIDIGHRYGGNNTPPFLAMNPNGTVPVLQDEENTPMWETGAILRYLAARYAPDSFWPADVTARAGVDQWAEWAKLNVALNFTAPLFWPLVRTPAAERDATAIAHSLARLHHFLTIADRQLEKAPFLTGTDFSLADIQFGHVLYRYFDLPLAHAVLPAVAAYYARLCQRPAFRQHVMISYEELRAE</sequence>
<dbReference type="RefSeq" id="WP_067436741.1">
    <property type="nucleotide sequence ID" value="NZ_CP072599.1"/>
</dbReference>
<evidence type="ECO:0000256" key="2">
    <source>
        <dbReference type="ARBA" id="ARBA00022679"/>
    </source>
</evidence>
<feature type="domain" description="GST N-terminal" evidence="3">
    <location>
        <begin position="1"/>
        <end position="82"/>
    </location>
</feature>
<dbReference type="InterPro" id="IPR004045">
    <property type="entry name" value="Glutathione_S-Trfase_N"/>
</dbReference>
<dbReference type="Proteomes" id="UP000059419">
    <property type="component" value="Plasmid pEM01"/>
</dbReference>
<dbReference type="InterPro" id="IPR036282">
    <property type="entry name" value="Glutathione-S-Trfase_C_sf"/>
</dbReference>
<dbReference type="Pfam" id="PF02798">
    <property type="entry name" value="GST_N"/>
    <property type="match status" value="1"/>
</dbReference>
<dbReference type="SFLD" id="SFLDS00019">
    <property type="entry name" value="Glutathione_Transferase_(cytos"/>
    <property type="match status" value="1"/>
</dbReference>
<dbReference type="PROSITE" id="PS50405">
    <property type="entry name" value="GST_CTER"/>
    <property type="match status" value="1"/>
</dbReference>
<dbReference type="GeneID" id="84615241"/>
<dbReference type="EMBL" id="LN907828">
    <property type="protein sequence ID" value="CUU26163.1"/>
    <property type="molecule type" value="Genomic_DNA"/>
</dbReference>
<dbReference type="InterPro" id="IPR010987">
    <property type="entry name" value="Glutathione-S-Trfase_C-like"/>
</dbReference>
<dbReference type="CDD" id="cd03047">
    <property type="entry name" value="GST_N_2"/>
    <property type="match status" value="1"/>
</dbReference>
<dbReference type="SFLD" id="SFLDG00358">
    <property type="entry name" value="Main_(cytGST)"/>
    <property type="match status" value="1"/>
</dbReference>
<dbReference type="PANTHER" id="PTHR44051:SF19">
    <property type="entry name" value="DISULFIDE-BOND OXIDOREDUCTASE YFCG"/>
    <property type="match status" value="1"/>
</dbReference>
<keyword evidence="2 5" id="KW-0808">Transferase</keyword>
<dbReference type="PROSITE" id="PS50404">
    <property type="entry name" value="GST_NTER"/>
    <property type="match status" value="1"/>
</dbReference>
<dbReference type="Gene3D" id="1.20.1050.10">
    <property type="match status" value="1"/>
</dbReference>
<dbReference type="GO" id="GO:0016740">
    <property type="term" value="F:transferase activity"/>
    <property type="evidence" value="ECO:0007669"/>
    <property type="project" value="UniProtKB-KW"/>
</dbReference>